<name>A0A918A399_9ACTN</name>
<evidence type="ECO:0000313" key="2">
    <source>
        <dbReference type="Proteomes" id="UP000660745"/>
    </source>
</evidence>
<proteinExistence type="predicted"/>
<dbReference type="Proteomes" id="UP000660745">
    <property type="component" value="Unassembled WGS sequence"/>
</dbReference>
<protein>
    <submittedName>
        <fullName evidence="1">Uncharacterized protein</fullName>
    </submittedName>
</protein>
<dbReference type="AlphaFoldDB" id="A0A918A399"/>
<reference evidence="1" key="1">
    <citation type="journal article" date="2014" name="Int. J. Syst. Evol. Microbiol.">
        <title>Complete genome sequence of Corynebacterium casei LMG S-19264T (=DSM 44701T), isolated from a smear-ripened cheese.</title>
        <authorList>
            <consortium name="US DOE Joint Genome Institute (JGI-PGF)"/>
            <person name="Walter F."/>
            <person name="Albersmeier A."/>
            <person name="Kalinowski J."/>
            <person name="Ruckert C."/>
        </authorList>
    </citation>
    <scope>NUCLEOTIDE SEQUENCE</scope>
    <source>
        <strain evidence="1">CGMCC 4.7430</strain>
    </source>
</reference>
<sequence length="83" mass="9193">MKMLLATLNPNELTPCVAYATTDRKKQAGAAEGRLGTQWLFSMWHRPKVDRRLRTVPVTGGSFQLELIANGGCASSPPRRPLR</sequence>
<organism evidence="1 2">
    <name type="scientific">Nonomuraea glycinis</name>
    <dbReference type="NCBI Taxonomy" id="2047744"/>
    <lineage>
        <taxon>Bacteria</taxon>
        <taxon>Bacillati</taxon>
        <taxon>Actinomycetota</taxon>
        <taxon>Actinomycetes</taxon>
        <taxon>Streptosporangiales</taxon>
        <taxon>Streptosporangiaceae</taxon>
        <taxon>Nonomuraea</taxon>
    </lineage>
</organism>
<accession>A0A918A399</accession>
<evidence type="ECO:0000313" key="1">
    <source>
        <dbReference type="EMBL" id="GGP03490.1"/>
    </source>
</evidence>
<keyword evidence="2" id="KW-1185">Reference proteome</keyword>
<gene>
    <name evidence="1" type="ORF">GCM10012278_14920</name>
</gene>
<reference evidence="1" key="2">
    <citation type="submission" date="2020-09" db="EMBL/GenBank/DDBJ databases">
        <authorList>
            <person name="Sun Q."/>
            <person name="Zhou Y."/>
        </authorList>
    </citation>
    <scope>NUCLEOTIDE SEQUENCE</scope>
    <source>
        <strain evidence="1">CGMCC 4.7430</strain>
    </source>
</reference>
<comment type="caution">
    <text evidence="1">The sequence shown here is derived from an EMBL/GenBank/DDBJ whole genome shotgun (WGS) entry which is preliminary data.</text>
</comment>
<dbReference type="EMBL" id="BMNK01000002">
    <property type="protein sequence ID" value="GGP03490.1"/>
    <property type="molecule type" value="Genomic_DNA"/>
</dbReference>